<dbReference type="EMBL" id="AUWY01000122">
    <property type="protein sequence ID" value="EQB30350.1"/>
    <property type="molecule type" value="Genomic_DNA"/>
</dbReference>
<reference evidence="1 2" key="1">
    <citation type="journal article" date="2013" name="Genome Announc.">
        <title>Draft Genome Sequence of Sphingobium ummariense Strain RL-3, a Hexachlorocyclohexane-Degrading Bacterium.</title>
        <authorList>
            <person name="Kohli P."/>
            <person name="Dua A."/>
            <person name="Sangwan N."/>
            <person name="Oldach P."/>
            <person name="Khurana J.P."/>
            <person name="Lal R."/>
        </authorList>
    </citation>
    <scope>NUCLEOTIDE SEQUENCE [LARGE SCALE GENOMIC DNA]</scope>
    <source>
        <strain evidence="1 2">RL-3</strain>
    </source>
</reference>
<gene>
    <name evidence="1" type="ORF">M529_20365</name>
</gene>
<dbReference type="AlphaFoldDB" id="T0IND7"/>
<sequence length="553" mass="59351">MTNSLDLHTADTSLNALSSAALSDQQAIARDMVALFTDEQSARERRGLITLRVWKFLAANGIANVKRHAEDGGYASNSTNSLHIPVQFALGINITLSGTAAEKKDRTNKVAPFMKSVDYMNRVRDEHDFEAMSDADFLKLYLGQFGQQAGMAAKLAALVRPVPEETAEPEAITIISSALESASAVKVKGATIPGILPSASMLCVAHFDGTNTIFLPCPNAAPSVVAEMTEYRSTGMEDASATALFWHQAMTVGPAIIPDIERSSEPKRALAPDDKLNPSTEVLAAYAVYLLDGSNLSVANARMDDTRVLTIEPNCDVDTKANSRLPRFMDKKTRNTMLGRLAKPALCAGYGGKDGISSVSNDDRIRVRFAHKSKSALNGQLAFPKLTEFGKNWTHKVSKAFRPAARALLGAESLAKLKTDHLAVLVKKQAKERQVTVTISDGTFGIKHGDGQIVSLLADTTGKVEVRVMSSDLLASLPALLSLEGDLSVEVDPEGMLALAVTTAVATFRVHIQTLEKGRDTRSRKLLERVQALPKLVKDSAVTDAAPTDALAA</sequence>
<keyword evidence="2" id="KW-1185">Reference proteome</keyword>
<dbReference type="PATRIC" id="fig|1346791.3.peg.3935"/>
<dbReference type="RefSeq" id="WP_021319656.1">
    <property type="nucleotide sequence ID" value="NZ_AUWY01000122.1"/>
</dbReference>
<organism evidence="1 2">
    <name type="scientific">Sphingobium ummariense RL-3</name>
    <dbReference type="NCBI Taxonomy" id="1346791"/>
    <lineage>
        <taxon>Bacteria</taxon>
        <taxon>Pseudomonadati</taxon>
        <taxon>Pseudomonadota</taxon>
        <taxon>Alphaproteobacteria</taxon>
        <taxon>Sphingomonadales</taxon>
        <taxon>Sphingomonadaceae</taxon>
        <taxon>Sphingobium</taxon>
    </lineage>
</organism>
<dbReference type="eggNOG" id="ENOG5033ZQS">
    <property type="taxonomic scope" value="Bacteria"/>
</dbReference>
<evidence type="ECO:0000313" key="1">
    <source>
        <dbReference type="EMBL" id="EQB30350.1"/>
    </source>
</evidence>
<evidence type="ECO:0000313" key="2">
    <source>
        <dbReference type="Proteomes" id="UP000015523"/>
    </source>
</evidence>
<protein>
    <submittedName>
        <fullName evidence="1">Uncharacterized protein</fullName>
    </submittedName>
</protein>
<proteinExistence type="predicted"/>
<dbReference type="Proteomes" id="UP000015523">
    <property type="component" value="Unassembled WGS sequence"/>
</dbReference>
<comment type="caution">
    <text evidence="1">The sequence shown here is derived from an EMBL/GenBank/DDBJ whole genome shotgun (WGS) entry which is preliminary data.</text>
</comment>
<accession>T0IND7</accession>
<name>T0IND7_9SPHN</name>